<evidence type="ECO:0000256" key="9">
    <source>
        <dbReference type="PIRNR" id="PIRNR000641"/>
    </source>
</evidence>
<evidence type="ECO:0000256" key="7">
    <source>
        <dbReference type="ARBA" id="ARBA00023157"/>
    </source>
</evidence>
<keyword evidence="4 9" id="KW-0547">Nucleotide-binding</keyword>
<organism evidence="13 14">
    <name type="scientific">Rhododendron griersonianum</name>
    <dbReference type="NCBI Taxonomy" id="479676"/>
    <lineage>
        <taxon>Eukaryota</taxon>
        <taxon>Viridiplantae</taxon>
        <taxon>Streptophyta</taxon>
        <taxon>Embryophyta</taxon>
        <taxon>Tracheophyta</taxon>
        <taxon>Spermatophyta</taxon>
        <taxon>Magnoliopsida</taxon>
        <taxon>eudicotyledons</taxon>
        <taxon>Gunneridae</taxon>
        <taxon>Pentapetalae</taxon>
        <taxon>asterids</taxon>
        <taxon>Ericales</taxon>
        <taxon>Ericaceae</taxon>
        <taxon>Ericoideae</taxon>
        <taxon>Rhodoreae</taxon>
        <taxon>Rhododendron</taxon>
    </lineage>
</organism>
<feature type="domain" description="Apple" evidence="12">
    <location>
        <begin position="339"/>
        <end position="422"/>
    </location>
</feature>
<dbReference type="FunFam" id="2.90.10.10:FF:000001">
    <property type="entry name" value="G-type lectin S-receptor-like serine/threonine-protein kinase"/>
    <property type="match status" value="1"/>
</dbReference>
<evidence type="ECO:0000256" key="2">
    <source>
        <dbReference type="ARBA" id="ARBA00022679"/>
    </source>
</evidence>
<evidence type="ECO:0000259" key="11">
    <source>
        <dbReference type="PROSITE" id="PS50927"/>
    </source>
</evidence>
<evidence type="ECO:0000256" key="6">
    <source>
        <dbReference type="ARBA" id="ARBA00022840"/>
    </source>
</evidence>
<gene>
    <name evidence="13" type="ORF">RHGRI_009550</name>
</gene>
<dbReference type="SUPFAM" id="SSF51110">
    <property type="entry name" value="alpha-D-mannose-specific plant lectins"/>
    <property type="match status" value="2"/>
</dbReference>
<comment type="caution">
    <text evidence="13">The sequence shown here is derived from an EMBL/GenBank/DDBJ whole genome shotgun (WGS) entry which is preliminary data.</text>
</comment>
<dbReference type="PROSITE" id="PS50927">
    <property type="entry name" value="BULB_LECTIN"/>
    <property type="match status" value="2"/>
</dbReference>
<dbReference type="CDD" id="cd01098">
    <property type="entry name" value="PAN_AP_plant"/>
    <property type="match status" value="1"/>
</dbReference>
<name>A0AAV6KFT9_9ERIC</name>
<dbReference type="Gene3D" id="2.90.10.10">
    <property type="entry name" value="Bulb-type lectin domain"/>
    <property type="match status" value="2"/>
</dbReference>
<feature type="domain" description="Bulb-type lectin" evidence="11">
    <location>
        <begin position="410"/>
        <end position="529"/>
    </location>
</feature>
<accession>A0AAV6KFT9</accession>
<dbReference type="InterPro" id="IPR024171">
    <property type="entry name" value="SRK-like_kinase"/>
</dbReference>
<sequence>MKIQAFLSLFHAFFFSSAFLKFSIGADTLGPNKSFRDGETLVSTSRKFELGFFSPGSSKNRYLGIWYVKNPETVVWVANRNNPINDSKGVLTISSNKTLVLFNGNHSIIWSSNSSSVVSRSKPFAKLLDSGNFLLIDAAKPDSNMYLWQSFDYPGDTRLVGMKLGQNLNTGLDQHLTSWRTAEDPSLGEFTYRIENHGLPQLVINKGSTKKYRSGPWNGLRFSGLPRVTNPANQPILEFNENKLISLFPPNNSFIKRSILSQSGFLQHYSLNGKSNTWELMYTAPNDLCDNYGHCGPNGFCPMKRTSCECLKGFTPKSQQEWEVLNWSNGCVRSVPLDCQKGEGFVKVAHVKLPDLLEIQLNTGMGLKECEHECLKNCSCIAYANSNISEGGSGCLMWLGDLIDTREFFQGGSEQEIYIRLPASAMSGIFELGFFSPGTSKNRYVGIWYKEIPNTTVVWVANRETPLLDTSGVLKLKSPGILVLVNGTNDTIWSTNTSRSAQDPVAQLLDLGNMVVRNSDDEIKAENFLWQSFDYPGNTLLSGMKLGKNLLTGQEWYFSSWKSDDDPGPGVVTFVLDTQGYPQTFLRNGATELYGSGPWNGSGCLLWFGNLIDIKEFIEGGGQDIYVRMASSESEGYANSAKIGRSKTWRWIIIALAVSMTLLTTADSCMQFESAGQVYVGNSTTLYLLDSPYLLHINGPNSYTVYVARKDLLSFDLGTSIGARNNTLTEASMGTVAGHRM</sequence>
<comment type="similarity">
    <text evidence="9">Belongs to the protein kinase superfamily. Ser/Thr protein kinase family.</text>
</comment>
<dbReference type="SMART" id="SM00108">
    <property type="entry name" value="B_lectin"/>
    <property type="match status" value="2"/>
</dbReference>
<keyword evidence="3 10" id="KW-0732">Signal</keyword>
<protein>
    <recommendedName>
        <fullName evidence="9">Receptor-like serine/threonine-protein kinase</fullName>
        <ecNumber evidence="9">2.7.11.1</ecNumber>
    </recommendedName>
</protein>
<dbReference type="InterPro" id="IPR036426">
    <property type="entry name" value="Bulb-type_lectin_dom_sf"/>
</dbReference>
<evidence type="ECO:0000256" key="3">
    <source>
        <dbReference type="ARBA" id="ARBA00022729"/>
    </source>
</evidence>
<dbReference type="SMART" id="SM00473">
    <property type="entry name" value="PAN_AP"/>
    <property type="match status" value="1"/>
</dbReference>
<keyword evidence="5 9" id="KW-0418">Kinase</keyword>
<evidence type="ECO:0000259" key="12">
    <source>
        <dbReference type="PROSITE" id="PS50948"/>
    </source>
</evidence>
<dbReference type="Pfam" id="PF08276">
    <property type="entry name" value="PAN_2"/>
    <property type="match status" value="1"/>
</dbReference>
<keyword evidence="7" id="KW-1015">Disulfide bond</keyword>
<dbReference type="Pfam" id="PF00954">
    <property type="entry name" value="S_locus_glycop"/>
    <property type="match status" value="1"/>
</dbReference>
<evidence type="ECO:0000256" key="5">
    <source>
        <dbReference type="ARBA" id="ARBA00022777"/>
    </source>
</evidence>
<dbReference type="InterPro" id="IPR000858">
    <property type="entry name" value="S_locus_glycoprot_dom"/>
</dbReference>
<comment type="catalytic activity">
    <reaction evidence="9">
        <text>L-seryl-[protein] + ATP = O-phospho-L-seryl-[protein] + ADP + H(+)</text>
        <dbReference type="Rhea" id="RHEA:17989"/>
        <dbReference type="Rhea" id="RHEA-COMP:9863"/>
        <dbReference type="Rhea" id="RHEA-COMP:11604"/>
        <dbReference type="ChEBI" id="CHEBI:15378"/>
        <dbReference type="ChEBI" id="CHEBI:29999"/>
        <dbReference type="ChEBI" id="CHEBI:30616"/>
        <dbReference type="ChEBI" id="CHEBI:83421"/>
        <dbReference type="ChEBI" id="CHEBI:456216"/>
        <dbReference type="EC" id="2.7.11.1"/>
    </reaction>
</comment>
<dbReference type="GO" id="GO:0004674">
    <property type="term" value="F:protein serine/threonine kinase activity"/>
    <property type="evidence" value="ECO:0007669"/>
    <property type="project" value="UniProtKB-KW"/>
</dbReference>
<keyword evidence="6 9" id="KW-0067">ATP-binding</keyword>
<reference evidence="13" key="1">
    <citation type="submission" date="2020-08" db="EMBL/GenBank/DDBJ databases">
        <title>Plant Genome Project.</title>
        <authorList>
            <person name="Zhang R.-G."/>
        </authorList>
    </citation>
    <scope>NUCLEOTIDE SEQUENCE</scope>
    <source>
        <strain evidence="13">WSP0</strain>
        <tissue evidence="13">Leaf</tissue>
    </source>
</reference>
<evidence type="ECO:0000256" key="4">
    <source>
        <dbReference type="ARBA" id="ARBA00022741"/>
    </source>
</evidence>
<dbReference type="AlphaFoldDB" id="A0AAV6KFT9"/>
<proteinExistence type="inferred from homology"/>
<evidence type="ECO:0000313" key="13">
    <source>
        <dbReference type="EMBL" id="KAG5551159.1"/>
    </source>
</evidence>
<dbReference type="PIRSF" id="PIRSF000641">
    <property type="entry name" value="SRK"/>
    <property type="match status" value="1"/>
</dbReference>
<feature type="chain" id="PRO_5043989199" description="Receptor-like serine/threonine-protein kinase" evidence="10">
    <location>
        <begin position="26"/>
        <end position="741"/>
    </location>
</feature>
<keyword evidence="2 9" id="KW-0808">Transferase</keyword>
<evidence type="ECO:0000256" key="10">
    <source>
        <dbReference type="SAM" id="SignalP"/>
    </source>
</evidence>
<evidence type="ECO:0000256" key="1">
    <source>
        <dbReference type="ARBA" id="ARBA00022527"/>
    </source>
</evidence>
<dbReference type="InterPro" id="IPR003609">
    <property type="entry name" value="Pan_app"/>
</dbReference>
<keyword evidence="1 9" id="KW-0723">Serine/threonine-protein kinase</keyword>
<dbReference type="PANTHER" id="PTHR32444">
    <property type="entry name" value="BULB-TYPE LECTIN DOMAIN-CONTAINING PROTEIN"/>
    <property type="match status" value="1"/>
</dbReference>
<feature type="domain" description="Bulb-type lectin" evidence="11">
    <location>
        <begin position="26"/>
        <end position="148"/>
    </location>
</feature>
<dbReference type="FunFam" id="2.90.10.10:FF:000004">
    <property type="entry name" value="G-type lectin S-receptor-like serine/threonine-protein kinase"/>
    <property type="match status" value="1"/>
</dbReference>
<dbReference type="GO" id="GO:0048544">
    <property type="term" value="P:recognition of pollen"/>
    <property type="evidence" value="ECO:0007669"/>
    <property type="project" value="InterPro"/>
</dbReference>
<keyword evidence="14" id="KW-1185">Reference proteome</keyword>
<dbReference type="Proteomes" id="UP000823749">
    <property type="component" value="Chromosome 4"/>
</dbReference>
<evidence type="ECO:0000313" key="14">
    <source>
        <dbReference type="Proteomes" id="UP000823749"/>
    </source>
</evidence>
<dbReference type="PANTHER" id="PTHR32444:SF118">
    <property type="entry name" value="OS09G0551150 PROTEIN"/>
    <property type="match status" value="1"/>
</dbReference>
<dbReference type="GO" id="GO:0005524">
    <property type="term" value="F:ATP binding"/>
    <property type="evidence" value="ECO:0007669"/>
    <property type="project" value="UniProtKB-KW"/>
</dbReference>
<evidence type="ECO:0000256" key="8">
    <source>
        <dbReference type="ARBA" id="ARBA00023180"/>
    </source>
</evidence>
<keyword evidence="8" id="KW-0325">Glycoprotein</keyword>
<feature type="signal peptide" evidence="10">
    <location>
        <begin position="1"/>
        <end position="25"/>
    </location>
</feature>
<dbReference type="PROSITE" id="PS50948">
    <property type="entry name" value="PAN"/>
    <property type="match status" value="1"/>
</dbReference>
<dbReference type="Pfam" id="PF01453">
    <property type="entry name" value="B_lectin"/>
    <property type="match status" value="2"/>
</dbReference>
<dbReference type="EMBL" id="JACTNZ010000004">
    <property type="protein sequence ID" value="KAG5551159.1"/>
    <property type="molecule type" value="Genomic_DNA"/>
</dbReference>
<comment type="catalytic activity">
    <reaction evidence="9">
        <text>L-threonyl-[protein] + ATP = O-phospho-L-threonyl-[protein] + ADP + H(+)</text>
        <dbReference type="Rhea" id="RHEA:46608"/>
        <dbReference type="Rhea" id="RHEA-COMP:11060"/>
        <dbReference type="Rhea" id="RHEA-COMP:11605"/>
        <dbReference type="ChEBI" id="CHEBI:15378"/>
        <dbReference type="ChEBI" id="CHEBI:30013"/>
        <dbReference type="ChEBI" id="CHEBI:30616"/>
        <dbReference type="ChEBI" id="CHEBI:61977"/>
        <dbReference type="ChEBI" id="CHEBI:456216"/>
        <dbReference type="EC" id="2.7.11.1"/>
    </reaction>
</comment>
<dbReference type="CDD" id="cd00028">
    <property type="entry name" value="B_lectin"/>
    <property type="match status" value="2"/>
</dbReference>
<dbReference type="EC" id="2.7.11.1" evidence="9"/>
<dbReference type="InterPro" id="IPR001480">
    <property type="entry name" value="Bulb-type_lectin_dom"/>
</dbReference>